<dbReference type="SUPFAM" id="SSF54523">
    <property type="entry name" value="Pili subunits"/>
    <property type="match status" value="1"/>
</dbReference>
<name>A0A2Z6G985_9PROT</name>
<dbReference type="KEGG" id="fam:OYT1_ch0435"/>
<dbReference type="OrthoDB" id="5786415at2"/>
<evidence type="ECO:0000313" key="2">
    <source>
        <dbReference type="EMBL" id="BBE50008.1"/>
    </source>
</evidence>
<dbReference type="NCBIfam" id="TIGR02532">
    <property type="entry name" value="IV_pilin_GFxxxE"/>
    <property type="match status" value="1"/>
</dbReference>
<dbReference type="Proteomes" id="UP000033070">
    <property type="component" value="Chromosome"/>
</dbReference>
<sequence length="185" mass="19609">MKIARFAPLQRGFTLIELIAVLVILGVLAALVLPRASVERSDVDARVFYDQVISSLRYAQRAAVTQQRFVCVAFTQTNTQTQLVYSFGDSNLCGTNLPAPDNALAQYSVSTPASDAPLGSSPLARFSVSPTPFYFSKEGSSSYVGSLNICGVDVESNATNGACRTLCIAPETGLIYPLPTGASAC</sequence>
<protein>
    <submittedName>
        <fullName evidence="2">General secretion pathway protein H</fullName>
    </submittedName>
</protein>
<dbReference type="RefSeq" id="WP_062625553.1">
    <property type="nucleotide sequence ID" value="NZ_AP018738.1"/>
</dbReference>
<keyword evidence="1" id="KW-1133">Transmembrane helix</keyword>
<dbReference type="InterPro" id="IPR045584">
    <property type="entry name" value="Pilin-like"/>
</dbReference>
<evidence type="ECO:0000313" key="3">
    <source>
        <dbReference type="Proteomes" id="UP000033070"/>
    </source>
</evidence>
<organism evidence="2 3">
    <name type="scientific">Ferriphaselus amnicola</name>
    <dbReference type="NCBI Taxonomy" id="1188319"/>
    <lineage>
        <taxon>Bacteria</taxon>
        <taxon>Pseudomonadati</taxon>
        <taxon>Pseudomonadota</taxon>
        <taxon>Betaproteobacteria</taxon>
        <taxon>Nitrosomonadales</taxon>
        <taxon>Gallionellaceae</taxon>
        <taxon>Ferriphaselus</taxon>
    </lineage>
</organism>
<proteinExistence type="predicted"/>
<dbReference type="Gene3D" id="3.30.700.10">
    <property type="entry name" value="Glycoprotein, Type 4 Pilin"/>
    <property type="match status" value="1"/>
</dbReference>
<evidence type="ECO:0000256" key="1">
    <source>
        <dbReference type="SAM" id="Phobius"/>
    </source>
</evidence>
<accession>A0A2Z6G985</accession>
<dbReference type="PROSITE" id="PS00409">
    <property type="entry name" value="PROKAR_NTER_METHYL"/>
    <property type="match status" value="1"/>
</dbReference>
<dbReference type="AlphaFoldDB" id="A0A2Z6G985"/>
<dbReference type="EMBL" id="AP018738">
    <property type="protein sequence ID" value="BBE50008.1"/>
    <property type="molecule type" value="Genomic_DNA"/>
</dbReference>
<keyword evidence="1" id="KW-0472">Membrane</keyword>
<dbReference type="Pfam" id="PF07963">
    <property type="entry name" value="N_methyl"/>
    <property type="match status" value="1"/>
</dbReference>
<keyword evidence="1" id="KW-0812">Transmembrane</keyword>
<dbReference type="STRING" id="1188319.OYT1_00317"/>
<keyword evidence="3" id="KW-1185">Reference proteome</keyword>
<reference evidence="2 3" key="1">
    <citation type="submission" date="2018-06" db="EMBL/GenBank/DDBJ databases">
        <title>OYT1 Genome Sequencing.</title>
        <authorList>
            <person name="Kato S."/>
            <person name="Itoh T."/>
            <person name="Ohkuma M."/>
        </authorList>
    </citation>
    <scope>NUCLEOTIDE SEQUENCE [LARGE SCALE GENOMIC DNA]</scope>
    <source>
        <strain evidence="2 3">OYT1</strain>
    </source>
</reference>
<gene>
    <name evidence="2" type="ORF">OYT1_ch0435</name>
</gene>
<dbReference type="InterPro" id="IPR012902">
    <property type="entry name" value="N_methyl_site"/>
</dbReference>
<feature type="transmembrane region" description="Helical" evidence="1">
    <location>
        <begin position="12"/>
        <end position="33"/>
    </location>
</feature>